<sequence length="92" mass="10153">MRFFSTAAADLQQKLIKLDDATYDLITAEGTRRARFTLNREAATNQDELQLMGLDHPLVQEELERWRNLPPENLGIAVSGEVGGQAAVALDG</sequence>
<organism evidence="1 2">
    <name type="scientific">Bradyrhizobium elkanii</name>
    <dbReference type="NCBI Taxonomy" id="29448"/>
    <lineage>
        <taxon>Bacteria</taxon>
        <taxon>Pseudomonadati</taxon>
        <taxon>Pseudomonadota</taxon>
        <taxon>Alphaproteobacteria</taxon>
        <taxon>Hyphomicrobiales</taxon>
        <taxon>Nitrobacteraceae</taxon>
        <taxon>Bradyrhizobium</taxon>
    </lineage>
</organism>
<comment type="caution">
    <text evidence="1">The sequence shown here is derived from an EMBL/GenBank/DDBJ whole genome shotgun (WGS) entry which is preliminary data.</text>
</comment>
<dbReference type="Proteomes" id="UP000673383">
    <property type="component" value="Unassembled WGS sequence"/>
</dbReference>
<dbReference type="RefSeq" id="WP_028342840.1">
    <property type="nucleotide sequence ID" value="NZ_CP126003.1"/>
</dbReference>
<proteinExistence type="predicted"/>
<reference evidence="1" key="1">
    <citation type="submission" date="2021-02" db="EMBL/GenBank/DDBJ databases">
        <title>Genomic Encyclopedia of Type Strains, Phase IV (KMG-V): Genome sequencing to study the core and pangenomes of soil and plant-associated prokaryotes.</title>
        <authorList>
            <person name="Whitman W."/>
        </authorList>
    </citation>
    <scope>NUCLEOTIDE SEQUENCE</scope>
    <source>
        <strain evidence="1">USDA 406</strain>
    </source>
</reference>
<evidence type="ECO:0000313" key="1">
    <source>
        <dbReference type="EMBL" id="MBP1293706.1"/>
    </source>
</evidence>
<gene>
    <name evidence="1" type="ORF">JOH49_003459</name>
</gene>
<dbReference type="AlphaFoldDB" id="A0A8I2C5U9"/>
<name>A0A8I2C5U9_BRAEL</name>
<dbReference type="EMBL" id="JAFICZ010000001">
    <property type="protein sequence ID" value="MBP1293706.1"/>
    <property type="molecule type" value="Genomic_DNA"/>
</dbReference>
<accession>A0A8I2C5U9</accession>
<evidence type="ECO:0000313" key="2">
    <source>
        <dbReference type="Proteomes" id="UP000673383"/>
    </source>
</evidence>
<protein>
    <submittedName>
        <fullName evidence="1">Uncharacterized protein</fullName>
    </submittedName>
</protein>